<dbReference type="Gene3D" id="3.90.380.10">
    <property type="entry name" value="Naphthalene 1,2-dioxygenase Alpha Subunit, Chain A, domain 1"/>
    <property type="match status" value="2"/>
</dbReference>
<dbReference type="PRINTS" id="PR00090">
    <property type="entry name" value="RNGDIOXGNASE"/>
</dbReference>
<organism evidence="8 9">
    <name type="scientific">Candidatus Litorirhabdus singularis</name>
    <dbReference type="NCBI Taxonomy" id="2518993"/>
    <lineage>
        <taxon>Bacteria</taxon>
        <taxon>Pseudomonadati</taxon>
        <taxon>Pseudomonadota</taxon>
        <taxon>Gammaproteobacteria</taxon>
        <taxon>Cellvibrionales</taxon>
        <taxon>Halieaceae</taxon>
        <taxon>Candidatus Litorirhabdus</taxon>
    </lineage>
</organism>
<keyword evidence="6" id="KW-0411">Iron-sulfur</keyword>
<dbReference type="RefSeq" id="WP_279244809.1">
    <property type="nucleotide sequence ID" value="NZ_SHNN01000001.1"/>
</dbReference>
<dbReference type="Proteomes" id="UP001143362">
    <property type="component" value="Unassembled WGS sequence"/>
</dbReference>
<evidence type="ECO:0000313" key="8">
    <source>
        <dbReference type="EMBL" id="MCX2980834.1"/>
    </source>
</evidence>
<evidence type="ECO:0000256" key="4">
    <source>
        <dbReference type="ARBA" id="ARBA00023002"/>
    </source>
</evidence>
<gene>
    <name evidence="8" type="ORF">EYC98_08085</name>
</gene>
<protein>
    <submittedName>
        <fullName evidence="8">Aromatic ring-hydroxylating dioxygenase subunit alpha</fullName>
    </submittedName>
</protein>
<dbReference type="PANTHER" id="PTHR43756:SF5">
    <property type="entry name" value="CHOLINE MONOOXYGENASE, CHLOROPLASTIC"/>
    <property type="match status" value="1"/>
</dbReference>
<dbReference type="PANTHER" id="PTHR43756">
    <property type="entry name" value="CHOLINE MONOOXYGENASE, CHLOROPLASTIC"/>
    <property type="match status" value="1"/>
</dbReference>
<name>A0ABT3THD7_9GAMM</name>
<feature type="domain" description="Rieske" evidence="7">
    <location>
        <begin position="55"/>
        <end position="151"/>
    </location>
</feature>
<keyword evidence="5" id="KW-0408">Iron</keyword>
<comment type="caution">
    <text evidence="8">The sequence shown here is derived from an EMBL/GenBank/DDBJ whole genome shotgun (WGS) entry which is preliminary data.</text>
</comment>
<evidence type="ECO:0000313" key="9">
    <source>
        <dbReference type="Proteomes" id="UP001143362"/>
    </source>
</evidence>
<dbReference type="GO" id="GO:0051213">
    <property type="term" value="F:dioxygenase activity"/>
    <property type="evidence" value="ECO:0007669"/>
    <property type="project" value="UniProtKB-KW"/>
</dbReference>
<evidence type="ECO:0000256" key="2">
    <source>
        <dbReference type="ARBA" id="ARBA00022714"/>
    </source>
</evidence>
<comment type="cofactor">
    <cofactor evidence="1">
        <name>Fe cation</name>
        <dbReference type="ChEBI" id="CHEBI:24875"/>
    </cofactor>
</comment>
<dbReference type="PROSITE" id="PS51296">
    <property type="entry name" value="RIESKE"/>
    <property type="match status" value="1"/>
</dbReference>
<proteinExistence type="predicted"/>
<evidence type="ECO:0000256" key="1">
    <source>
        <dbReference type="ARBA" id="ARBA00001962"/>
    </source>
</evidence>
<dbReference type="Pfam" id="PF00355">
    <property type="entry name" value="Rieske"/>
    <property type="match status" value="1"/>
</dbReference>
<dbReference type="SUPFAM" id="SSF50022">
    <property type="entry name" value="ISP domain"/>
    <property type="match status" value="1"/>
</dbReference>
<dbReference type="Pfam" id="PF00848">
    <property type="entry name" value="Ring_hydroxyl_A"/>
    <property type="match status" value="1"/>
</dbReference>
<sequence>MTTLLNDQQIIERILSHIDNKTTDLGETVWREPVSSYLSDERFESEIAMLRRLPIPFCPSAMLPEHGGYVSRKAAGTPLVVVRGDDGLVRAFVNGCRHRGMPVAKDSASARSFVCPYHGWTYGLNGQLRHIPGQEGFPGVDLQSNGLVEVGALEKGGLIYVNQSGPVELSALESVPDFFTFEQQYFDKSEYTDEANWKLIAETTMEGYHIRSLHKKSFAPYGFDNINVVENYGPNSRITFPFRRIEKLRKIPPEARRLDGMLTSVYTLFPNVVISVLSKHTTITVFEPLSPSHTQMVIYRMINSTHDGATIGVEEVARDVDFVRAAGFDEDREAACGIQETLSSKANQYLTFGHFEKAIVHFHQNLKEYL</sequence>
<dbReference type="CDD" id="cd03469">
    <property type="entry name" value="Rieske_RO_Alpha_N"/>
    <property type="match status" value="1"/>
</dbReference>
<accession>A0ABT3THD7</accession>
<dbReference type="InterPro" id="IPR017941">
    <property type="entry name" value="Rieske_2Fe-2S"/>
</dbReference>
<keyword evidence="9" id="KW-1185">Reference proteome</keyword>
<dbReference type="Gene3D" id="2.102.10.10">
    <property type="entry name" value="Rieske [2Fe-2S] iron-sulphur domain"/>
    <property type="match status" value="1"/>
</dbReference>
<keyword evidence="8" id="KW-0223">Dioxygenase</keyword>
<dbReference type="EMBL" id="SHNN01000001">
    <property type="protein sequence ID" value="MCX2980834.1"/>
    <property type="molecule type" value="Genomic_DNA"/>
</dbReference>
<dbReference type="InterPro" id="IPR036922">
    <property type="entry name" value="Rieske_2Fe-2S_sf"/>
</dbReference>
<dbReference type="InterPro" id="IPR015879">
    <property type="entry name" value="Ring_hydroxy_dOase_asu_C_dom"/>
</dbReference>
<dbReference type="InterPro" id="IPR001663">
    <property type="entry name" value="Rng_hydr_dOase-A"/>
</dbReference>
<keyword evidence="4" id="KW-0560">Oxidoreductase</keyword>
<keyword evidence="2" id="KW-0001">2Fe-2S</keyword>
<dbReference type="CDD" id="cd08887">
    <property type="entry name" value="RHO_alpha_C_3"/>
    <property type="match status" value="1"/>
</dbReference>
<evidence type="ECO:0000256" key="3">
    <source>
        <dbReference type="ARBA" id="ARBA00022723"/>
    </source>
</evidence>
<evidence type="ECO:0000256" key="5">
    <source>
        <dbReference type="ARBA" id="ARBA00023004"/>
    </source>
</evidence>
<evidence type="ECO:0000256" key="6">
    <source>
        <dbReference type="ARBA" id="ARBA00023014"/>
    </source>
</evidence>
<evidence type="ECO:0000259" key="7">
    <source>
        <dbReference type="PROSITE" id="PS51296"/>
    </source>
</evidence>
<dbReference type="SUPFAM" id="SSF55961">
    <property type="entry name" value="Bet v1-like"/>
    <property type="match status" value="1"/>
</dbReference>
<keyword evidence="3" id="KW-0479">Metal-binding</keyword>
<reference evidence="8" key="1">
    <citation type="submission" date="2019-02" db="EMBL/GenBank/DDBJ databases">
        <authorList>
            <person name="Li S.-H."/>
        </authorList>
    </citation>
    <scope>NUCLEOTIDE SEQUENCE</scope>
    <source>
        <strain evidence="8">IMCC14734</strain>
    </source>
</reference>